<name>A0A1D2N0R5_ORCCI</name>
<keyword evidence="3" id="KW-1185">Reference proteome</keyword>
<protein>
    <submittedName>
        <fullName evidence="2">Uncharacterized protein</fullName>
    </submittedName>
</protein>
<accession>A0A1D2N0R5</accession>
<feature type="compositionally biased region" description="Basic and acidic residues" evidence="1">
    <location>
        <begin position="130"/>
        <end position="139"/>
    </location>
</feature>
<dbReference type="Proteomes" id="UP000094527">
    <property type="component" value="Unassembled WGS sequence"/>
</dbReference>
<feature type="region of interest" description="Disordered" evidence="1">
    <location>
        <begin position="111"/>
        <end position="139"/>
    </location>
</feature>
<dbReference type="AlphaFoldDB" id="A0A1D2N0R5"/>
<comment type="caution">
    <text evidence="2">The sequence shown here is derived from an EMBL/GenBank/DDBJ whole genome shotgun (WGS) entry which is preliminary data.</text>
</comment>
<sequence>MSGKGNTPSNLNLASALYYENYAYAPSLASIPAQAQDEGINRNMSTKKVCAKSMKSRSRYGKYTAVATSAPGSSSSSSPPPFSVARRQAIRRKFLPPVPLKSAELVLIHGQQQATKTSNESGPGQQAAKPHVEVRDSFI</sequence>
<proteinExistence type="predicted"/>
<evidence type="ECO:0000313" key="3">
    <source>
        <dbReference type="Proteomes" id="UP000094527"/>
    </source>
</evidence>
<dbReference type="EMBL" id="LJIJ01000312">
    <property type="protein sequence ID" value="ODM98897.1"/>
    <property type="molecule type" value="Genomic_DNA"/>
</dbReference>
<evidence type="ECO:0000256" key="1">
    <source>
        <dbReference type="SAM" id="MobiDB-lite"/>
    </source>
</evidence>
<evidence type="ECO:0000313" key="2">
    <source>
        <dbReference type="EMBL" id="ODM98897.1"/>
    </source>
</evidence>
<gene>
    <name evidence="2" type="ORF">Ocin01_07777</name>
</gene>
<feature type="compositionally biased region" description="Polar residues" evidence="1">
    <location>
        <begin position="111"/>
        <end position="124"/>
    </location>
</feature>
<organism evidence="2 3">
    <name type="scientific">Orchesella cincta</name>
    <name type="common">Springtail</name>
    <name type="synonym">Podura cincta</name>
    <dbReference type="NCBI Taxonomy" id="48709"/>
    <lineage>
        <taxon>Eukaryota</taxon>
        <taxon>Metazoa</taxon>
        <taxon>Ecdysozoa</taxon>
        <taxon>Arthropoda</taxon>
        <taxon>Hexapoda</taxon>
        <taxon>Collembola</taxon>
        <taxon>Entomobryomorpha</taxon>
        <taxon>Entomobryoidea</taxon>
        <taxon>Orchesellidae</taxon>
        <taxon>Orchesellinae</taxon>
        <taxon>Orchesella</taxon>
    </lineage>
</organism>
<reference evidence="2 3" key="1">
    <citation type="journal article" date="2016" name="Genome Biol. Evol.">
        <title>Gene Family Evolution Reflects Adaptation to Soil Environmental Stressors in the Genome of the Collembolan Orchesella cincta.</title>
        <authorList>
            <person name="Faddeeva-Vakhrusheva A."/>
            <person name="Derks M.F."/>
            <person name="Anvar S.Y."/>
            <person name="Agamennone V."/>
            <person name="Suring W."/>
            <person name="Smit S."/>
            <person name="van Straalen N.M."/>
            <person name="Roelofs D."/>
        </authorList>
    </citation>
    <scope>NUCLEOTIDE SEQUENCE [LARGE SCALE GENOMIC DNA]</scope>
    <source>
        <tissue evidence="2">Mixed pool</tissue>
    </source>
</reference>